<dbReference type="Proteomes" id="UP000280696">
    <property type="component" value="Unassembled WGS sequence"/>
</dbReference>
<dbReference type="OrthoDB" id="9773047at2"/>
<sequence>MDIKKFVEMAQPLGVLGIKISQNDTLIAQWHSEGECRRNVYSVTKSFTSCAVGFAVQEGLLSLDEKLTDAFSGDLPEIISPNLKKATVRDLLTMHLGQEKPALMGEQRPLYEQDDWVKMSLSLPFTNEPGTHFQYNNAGPYLAGILVQRRSGCDLVSYLTPRLFSHLGIKRPTWECDPLGNSFGSGGLFLTLSELHRFGLFYLHKGNWEGKQLLSEKWIAESTTQYSDAPYAYLFWRGKYNSFRADGKYSQYSIIFPDYEAVVSLVSECRKGEELMDAIYGEICPQL</sequence>
<evidence type="ECO:0000259" key="1">
    <source>
        <dbReference type="Pfam" id="PF00144"/>
    </source>
</evidence>
<dbReference type="InterPro" id="IPR050789">
    <property type="entry name" value="Diverse_Enzym_Activities"/>
</dbReference>
<evidence type="ECO:0000313" key="2">
    <source>
        <dbReference type="EMBL" id="RKI90948.1"/>
    </source>
</evidence>
<dbReference type="InterPro" id="IPR012338">
    <property type="entry name" value="Beta-lactam/transpept-like"/>
</dbReference>
<evidence type="ECO:0000313" key="3">
    <source>
        <dbReference type="Proteomes" id="UP000280696"/>
    </source>
</evidence>
<accession>A0A3A9AI25</accession>
<proteinExistence type="predicted"/>
<keyword evidence="3" id="KW-1185">Reference proteome</keyword>
<comment type="caution">
    <text evidence="2">The sequence shown here is derived from an EMBL/GenBank/DDBJ whole genome shotgun (WGS) entry which is preliminary data.</text>
</comment>
<gene>
    <name evidence="2" type="ORF">D7V94_12500</name>
</gene>
<name>A0A3A9AI25_9FIRM</name>
<dbReference type="PANTHER" id="PTHR43283">
    <property type="entry name" value="BETA-LACTAMASE-RELATED"/>
    <property type="match status" value="1"/>
</dbReference>
<feature type="domain" description="Beta-lactamase-related" evidence="1">
    <location>
        <begin position="40"/>
        <end position="272"/>
    </location>
</feature>
<dbReference type="GO" id="GO:0016787">
    <property type="term" value="F:hydrolase activity"/>
    <property type="evidence" value="ECO:0007669"/>
    <property type="project" value="UniProtKB-KW"/>
</dbReference>
<dbReference type="PANTHER" id="PTHR43283:SF7">
    <property type="entry name" value="BETA-LACTAMASE-RELATED DOMAIN-CONTAINING PROTEIN"/>
    <property type="match status" value="1"/>
</dbReference>
<organism evidence="2 3">
    <name type="scientific">Parablautia intestinalis</name>
    <dbReference type="NCBI Taxonomy" id="2320100"/>
    <lineage>
        <taxon>Bacteria</taxon>
        <taxon>Bacillati</taxon>
        <taxon>Bacillota</taxon>
        <taxon>Clostridia</taxon>
        <taxon>Lachnospirales</taxon>
        <taxon>Lachnospiraceae</taxon>
        <taxon>Parablautia</taxon>
    </lineage>
</organism>
<dbReference type="InterPro" id="IPR001466">
    <property type="entry name" value="Beta-lactam-related"/>
</dbReference>
<protein>
    <submittedName>
        <fullName evidence="2">Class C beta-lactamase-related serine hydrolase</fullName>
    </submittedName>
</protein>
<dbReference type="AlphaFoldDB" id="A0A3A9AI25"/>
<reference evidence="2 3" key="1">
    <citation type="submission" date="2018-09" db="EMBL/GenBank/DDBJ databases">
        <title>Murine metabolic-syndrome-specific gut microbial biobank.</title>
        <authorList>
            <person name="Liu C."/>
        </authorList>
    </citation>
    <scope>NUCLEOTIDE SEQUENCE [LARGE SCALE GENOMIC DNA]</scope>
    <source>
        <strain evidence="2 3">0.1xD8-82</strain>
    </source>
</reference>
<dbReference type="RefSeq" id="WP_120470279.1">
    <property type="nucleotide sequence ID" value="NZ_RAYQ01000012.1"/>
</dbReference>
<dbReference type="Gene3D" id="3.40.710.10">
    <property type="entry name" value="DD-peptidase/beta-lactamase superfamily"/>
    <property type="match status" value="1"/>
</dbReference>
<dbReference type="Pfam" id="PF00144">
    <property type="entry name" value="Beta-lactamase"/>
    <property type="match status" value="1"/>
</dbReference>
<dbReference type="SUPFAM" id="SSF56601">
    <property type="entry name" value="beta-lactamase/transpeptidase-like"/>
    <property type="match status" value="1"/>
</dbReference>
<keyword evidence="2" id="KW-0378">Hydrolase</keyword>
<dbReference type="EMBL" id="RAYQ01000012">
    <property type="protein sequence ID" value="RKI90948.1"/>
    <property type="molecule type" value="Genomic_DNA"/>
</dbReference>